<evidence type="ECO:0000256" key="1">
    <source>
        <dbReference type="SAM" id="MobiDB-lite"/>
    </source>
</evidence>
<reference evidence="2" key="2">
    <citation type="journal article" date="2015" name="Data Brief">
        <title>Shoot transcriptome of the giant reed, Arundo donax.</title>
        <authorList>
            <person name="Barrero R.A."/>
            <person name="Guerrero F.D."/>
            <person name="Moolhuijzen P."/>
            <person name="Goolsby J.A."/>
            <person name="Tidwell J."/>
            <person name="Bellgard S.E."/>
            <person name="Bellgard M.I."/>
        </authorList>
    </citation>
    <scope>NUCLEOTIDE SEQUENCE</scope>
    <source>
        <tissue evidence="2">Shoot tissue taken approximately 20 cm above the soil surface</tissue>
    </source>
</reference>
<organism evidence="2">
    <name type="scientific">Arundo donax</name>
    <name type="common">Giant reed</name>
    <name type="synonym">Donax arundinaceus</name>
    <dbReference type="NCBI Taxonomy" id="35708"/>
    <lineage>
        <taxon>Eukaryota</taxon>
        <taxon>Viridiplantae</taxon>
        <taxon>Streptophyta</taxon>
        <taxon>Embryophyta</taxon>
        <taxon>Tracheophyta</taxon>
        <taxon>Spermatophyta</taxon>
        <taxon>Magnoliopsida</taxon>
        <taxon>Liliopsida</taxon>
        <taxon>Poales</taxon>
        <taxon>Poaceae</taxon>
        <taxon>PACMAD clade</taxon>
        <taxon>Arundinoideae</taxon>
        <taxon>Arundineae</taxon>
        <taxon>Arundo</taxon>
    </lineage>
</organism>
<feature type="region of interest" description="Disordered" evidence="1">
    <location>
        <begin position="1"/>
        <end position="38"/>
    </location>
</feature>
<reference evidence="2" key="1">
    <citation type="submission" date="2014-09" db="EMBL/GenBank/DDBJ databases">
        <authorList>
            <person name="Magalhaes I.L.F."/>
            <person name="Oliveira U."/>
            <person name="Santos F.R."/>
            <person name="Vidigal T.H.D.A."/>
            <person name="Brescovit A.D."/>
            <person name="Santos A.J."/>
        </authorList>
    </citation>
    <scope>NUCLEOTIDE SEQUENCE</scope>
    <source>
        <tissue evidence="2">Shoot tissue taken approximately 20 cm above the soil surface</tissue>
    </source>
</reference>
<dbReference type="AlphaFoldDB" id="A0A0A9FUC4"/>
<name>A0A0A9FUC4_ARUDO</name>
<feature type="compositionally biased region" description="Basic residues" evidence="1">
    <location>
        <begin position="1"/>
        <end position="11"/>
    </location>
</feature>
<accession>A0A0A9FUC4</accession>
<sequence>MRRRTMQRHAAARSDAEATRCNGTQRRKAAASGNKQQQ</sequence>
<dbReference type="EMBL" id="GBRH01183052">
    <property type="protein sequence ID" value="JAE14844.1"/>
    <property type="molecule type" value="Transcribed_RNA"/>
</dbReference>
<evidence type="ECO:0000313" key="2">
    <source>
        <dbReference type="EMBL" id="JAE14844.1"/>
    </source>
</evidence>
<proteinExistence type="predicted"/>
<protein>
    <submittedName>
        <fullName evidence="2">Uncharacterized protein</fullName>
    </submittedName>
</protein>